<name>A0A163RFP8_9BACL</name>
<dbReference type="InterPro" id="IPR052533">
    <property type="entry name" value="WalJ/YycJ-like"/>
</dbReference>
<protein>
    <submittedName>
        <fullName evidence="2">MBL fold metallo-hydrolase</fullName>
    </submittedName>
</protein>
<evidence type="ECO:0000313" key="2">
    <source>
        <dbReference type="EMBL" id="KZE66717.1"/>
    </source>
</evidence>
<dbReference type="OrthoDB" id="1846420at2"/>
<evidence type="ECO:0000313" key="3">
    <source>
        <dbReference type="Proteomes" id="UP000076567"/>
    </source>
</evidence>
<dbReference type="Proteomes" id="UP000076567">
    <property type="component" value="Unassembled WGS sequence"/>
</dbReference>
<dbReference type="AlphaFoldDB" id="A0A163RFP8"/>
<reference evidence="3" key="1">
    <citation type="submission" date="2016-01" db="EMBL/GenBank/DDBJ databases">
        <title>Draft genome of Chromobacterium sp. F49.</title>
        <authorList>
            <person name="Hong K.W."/>
        </authorList>
    </citation>
    <scope>NUCLEOTIDE SEQUENCE [LARGE SCALE GENOMIC DNA]</scope>
    <source>
        <strain evidence="3">P7IIIA</strain>
    </source>
</reference>
<dbReference type="RefSeq" id="WP_066240453.1">
    <property type="nucleotide sequence ID" value="NZ_LRFC01000021.1"/>
</dbReference>
<dbReference type="SUPFAM" id="SSF56281">
    <property type="entry name" value="Metallo-hydrolase/oxidoreductase"/>
    <property type="match status" value="1"/>
</dbReference>
<proteinExistence type="predicted"/>
<dbReference type="InterPro" id="IPR036866">
    <property type="entry name" value="RibonucZ/Hydroxyglut_hydro"/>
</dbReference>
<dbReference type="InterPro" id="IPR001279">
    <property type="entry name" value="Metallo-B-lactamas"/>
</dbReference>
<accession>A0A163RFP8</accession>
<comment type="caution">
    <text evidence="2">The sequence shown here is derived from an EMBL/GenBank/DDBJ whole genome shotgun (WGS) entry which is preliminary data.</text>
</comment>
<dbReference type="EMBL" id="LRFC01000021">
    <property type="protein sequence ID" value="KZE66717.1"/>
    <property type="molecule type" value="Genomic_DNA"/>
</dbReference>
<keyword evidence="3" id="KW-1185">Reference proteome</keyword>
<dbReference type="SMART" id="SM00849">
    <property type="entry name" value="Lactamase_B"/>
    <property type="match status" value="1"/>
</dbReference>
<dbReference type="PANTHER" id="PTHR47619:SF1">
    <property type="entry name" value="EXODEOXYRIBONUCLEASE WALJ"/>
    <property type="match status" value="1"/>
</dbReference>
<feature type="domain" description="Metallo-beta-lactamase" evidence="1">
    <location>
        <begin position="12"/>
        <end position="182"/>
    </location>
</feature>
<dbReference type="GO" id="GO:0016787">
    <property type="term" value="F:hydrolase activity"/>
    <property type="evidence" value="ECO:0007669"/>
    <property type="project" value="UniProtKB-KW"/>
</dbReference>
<dbReference type="Pfam" id="PF12706">
    <property type="entry name" value="Lactamase_B_2"/>
    <property type="match status" value="1"/>
</dbReference>
<dbReference type="Gene3D" id="3.60.15.10">
    <property type="entry name" value="Ribonuclease Z/Hydroxyacylglutathione hydrolase-like"/>
    <property type="match status" value="1"/>
</dbReference>
<evidence type="ECO:0000259" key="1">
    <source>
        <dbReference type="SMART" id="SM00849"/>
    </source>
</evidence>
<dbReference type="PANTHER" id="PTHR47619">
    <property type="entry name" value="METALLO-HYDROLASE YYCJ-RELATED"/>
    <property type="match status" value="1"/>
</dbReference>
<organism evidence="2 3">
    <name type="scientific">Fictibacillus phosphorivorans</name>
    <dbReference type="NCBI Taxonomy" id="1221500"/>
    <lineage>
        <taxon>Bacteria</taxon>
        <taxon>Bacillati</taxon>
        <taxon>Bacillota</taxon>
        <taxon>Bacilli</taxon>
        <taxon>Bacillales</taxon>
        <taxon>Fictibacillaceae</taxon>
        <taxon>Fictibacillus</taxon>
    </lineage>
</organism>
<keyword evidence="2" id="KW-0378">Hydrolase</keyword>
<gene>
    <name evidence="2" type="ORF">AWM68_20350</name>
</gene>
<sequence length="233" mass="26389">MIEIKSFGSSSAGNCYHITDGKTPLLLEAGIKFKEVQRQLNFQTTSIAGCLISHEHGDHCKAIKEVLKAGINCYMSPGTAGALNIEHHRIHKIASKQPFRIGTWNILPFDVQHDVAEPYGFLLTNEGGEKILFATDTYYIRYKFKGLTHILVECNYSMDILDANIALGRTPAVMKKRLMRSHFSLENVKEFLKVNDLSKVQEIWLLHLSDSNSNQDEFKKEIMQLTGKMVYVP</sequence>